<dbReference type="Proteomes" id="UP000054721">
    <property type="component" value="Unassembled WGS sequence"/>
</dbReference>
<keyword evidence="1" id="KW-1133">Transmembrane helix</keyword>
<keyword evidence="1" id="KW-0472">Membrane</keyword>
<proteinExistence type="predicted"/>
<gene>
    <name evidence="2" type="ORF">T02_13801</name>
</gene>
<sequence length="170" mass="19965">LHRNVIITLLKVLKWISPMQLAIKTHLLERFLAKLKKKVVVNKMAMLVKRFYVNIEMVPIFECTFRDIIIKDTERMFLIHLVHIGCPGILTGENRTLGVKTIMEIEVEEKINFNQWLFYWVTFGLFAIVFFWLFMPSCRGAEKLNEKLVKLCCVQHPTDDHTGNKTADKE</sequence>
<dbReference type="AlphaFoldDB" id="A0A0V1KRQ6"/>
<dbReference type="EMBL" id="JYDW01000303">
    <property type="protein sequence ID" value="KRZ49589.1"/>
    <property type="molecule type" value="Genomic_DNA"/>
</dbReference>
<reference evidence="2 3" key="1">
    <citation type="submission" date="2015-05" db="EMBL/GenBank/DDBJ databases">
        <title>Evolution of Trichinella species and genotypes.</title>
        <authorList>
            <person name="Korhonen P.K."/>
            <person name="Edoardo P."/>
            <person name="Giuseppe L.R."/>
            <person name="Gasser R.B."/>
        </authorList>
    </citation>
    <scope>NUCLEOTIDE SEQUENCE [LARGE SCALE GENOMIC DNA]</scope>
    <source>
        <strain evidence="2">ISS10</strain>
    </source>
</reference>
<feature type="non-terminal residue" evidence="2">
    <location>
        <position position="170"/>
    </location>
</feature>
<comment type="caution">
    <text evidence="2">The sequence shown here is derived from an EMBL/GenBank/DDBJ whole genome shotgun (WGS) entry which is preliminary data.</text>
</comment>
<evidence type="ECO:0000313" key="2">
    <source>
        <dbReference type="EMBL" id="KRZ49589.1"/>
    </source>
</evidence>
<dbReference type="OrthoDB" id="5920500at2759"/>
<feature type="non-terminal residue" evidence="2">
    <location>
        <position position="1"/>
    </location>
</feature>
<name>A0A0V1KRQ6_9BILA</name>
<protein>
    <submittedName>
        <fullName evidence="2">Uncharacterized protein</fullName>
    </submittedName>
</protein>
<keyword evidence="1" id="KW-0812">Transmembrane</keyword>
<evidence type="ECO:0000313" key="3">
    <source>
        <dbReference type="Proteomes" id="UP000054721"/>
    </source>
</evidence>
<feature type="transmembrane region" description="Helical" evidence="1">
    <location>
        <begin position="116"/>
        <end position="135"/>
    </location>
</feature>
<evidence type="ECO:0000256" key="1">
    <source>
        <dbReference type="SAM" id="Phobius"/>
    </source>
</evidence>
<keyword evidence="3" id="KW-1185">Reference proteome</keyword>
<organism evidence="2 3">
    <name type="scientific">Trichinella nativa</name>
    <dbReference type="NCBI Taxonomy" id="6335"/>
    <lineage>
        <taxon>Eukaryota</taxon>
        <taxon>Metazoa</taxon>
        <taxon>Ecdysozoa</taxon>
        <taxon>Nematoda</taxon>
        <taxon>Enoplea</taxon>
        <taxon>Dorylaimia</taxon>
        <taxon>Trichinellida</taxon>
        <taxon>Trichinellidae</taxon>
        <taxon>Trichinella</taxon>
    </lineage>
</organism>
<accession>A0A0V1KRQ6</accession>